<proteinExistence type="predicted"/>
<reference evidence="4" key="1">
    <citation type="submission" date="2021-04" db="EMBL/GenBank/DDBJ databases">
        <title>Luteolibacter sp. 32A isolated from the skin of an Anderson's salamander (Ambystoma andersonii).</title>
        <authorList>
            <person name="Spergser J."/>
            <person name="Busse H.-J."/>
        </authorList>
    </citation>
    <scope>NUCLEOTIDE SEQUENCE</scope>
    <source>
        <strain evidence="4">32A</strain>
    </source>
</reference>
<name>A0A975G9C6_9BACT</name>
<keyword evidence="2" id="KW-0812">Transmembrane</keyword>
<accession>A0A975G9C6</accession>
<evidence type="ECO:0000313" key="4">
    <source>
        <dbReference type="EMBL" id="QUE51110.1"/>
    </source>
</evidence>
<gene>
    <name evidence="4" type="ORF">KBB96_19925</name>
</gene>
<keyword evidence="3" id="KW-0732">Signal</keyword>
<feature type="chain" id="PRO_5037869086" evidence="3">
    <location>
        <begin position="23"/>
        <end position="290"/>
    </location>
</feature>
<feature type="region of interest" description="Disordered" evidence="1">
    <location>
        <begin position="220"/>
        <end position="251"/>
    </location>
</feature>
<keyword evidence="5" id="KW-1185">Reference proteome</keyword>
<organism evidence="4 5">
    <name type="scientific">Luteolibacter ambystomatis</name>
    <dbReference type="NCBI Taxonomy" id="2824561"/>
    <lineage>
        <taxon>Bacteria</taxon>
        <taxon>Pseudomonadati</taxon>
        <taxon>Verrucomicrobiota</taxon>
        <taxon>Verrucomicrobiia</taxon>
        <taxon>Verrucomicrobiales</taxon>
        <taxon>Verrucomicrobiaceae</taxon>
        <taxon>Luteolibacter</taxon>
    </lineage>
</organism>
<dbReference type="AlphaFoldDB" id="A0A975G9C6"/>
<dbReference type="RefSeq" id="WP_211631249.1">
    <property type="nucleotide sequence ID" value="NZ_CP073100.1"/>
</dbReference>
<evidence type="ECO:0000256" key="1">
    <source>
        <dbReference type="SAM" id="MobiDB-lite"/>
    </source>
</evidence>
<evidence type="ECO:0000256" key="3">
    <source>
        <dbReference type="SAM" id="SignalP"/>
    </source>
</evidence>
<feature type="transmembrane region" description="Helical" evidence="2">
    <location>
        <begin position="262"/>
        <end position="283"/>
    </location>
</feature>
<evidence type="ECO:0000256" key="2">
    <source>
        <dbReference type="SAM" id="Phobius"/>
    </source>
</evidence>
<dbReference type="KEGG" id="lamb:KBB96_19925"/>
<dbReference type="Proteomes" id="UP000676169">
    <property type="component" value="Chromosome"/>
</dbReference>
<protein>
    <submittedName>
        <fullName evidence="4">Uncharacterized protein</fullName>
    </submittedName>
</protein>
<dbReference type="EMBL" id="CP073100">
    <property type="protein sequence ID" value="QUE51110.1"/>
    <property type="molecule type" value="Genomic_DNA"/>
</dbReference>
<sequence>MKSLLKSLIVLAIILSFSKANADLPTNPTEYAAWENKMLQAIQDLNGAPDSQAFPKLGKWVLQTSASWNLETGSRPVYHAAKDALISRPGHAEYFGNMIRTITEAELAGTSTYHSTERWWQYETLQQLPSPETVKVLGELLFDERGKQYNDDPVRDSRLPHANCRYAAKSLAVLIDKPPYDAKLNPSSDSALDAWRLWYQQVKAGTRTFRFKGSPIAYSLSGPATDKPEADHPSSRGQTGTGAKAASPADGNVTAVAPEKSLWPRIAAGVAALLALLGGWLAFRKRTTPA</sequence>
<keyword evidence="2" id="KW-0472">Membrane</keyword>
<keyword evidence="2" id="KW-1133">Transmembrane helix</keyword>
<evidence type="ECO:0000313" key="5">
    <source>
        <dbReference type="Proteomes" id="UP000676169"/>
    </source>
</evidence>
<feature type="signal peptide" evidence="3">
    <location>
        <begin position="1"/>
        <end position="22"/>
    </location>
</feature>